<sequence length="861" mass="94651">MQVPDRPATFVSRFYYPEAFARSRLATHPMPTESSNAGPPPPEPVRRLGSQGKITHLGRQPQSETAPNLHDSIFGKPNPSTQSMNLLFPDAESGELGQLDRYRVVRLIGTGGMGMVFEAEDPELERRVALKVIRPEFVADVALRKRFLREARAMAGIDHPNIIPIYHVGQLTLPGKGTLPMFVMPLLQGETLEQRLQRSKVIHYQKLVPIARQIADGLTCIHERGTIHRDIKLANIWLSPPDDQIKILDFGLARPSSTETPGTGSRMDNLWGTPLFMSPEQIQGQEIDGRSDQFSLGVVLYTCLAGQLPFPDQPLAKLLRSIAVDVPTPITQLVPELPPELAELIQRLMAKHPALRYPTTRQMADDLAILEAKWGLDRSSQSLTMAVLSGAIPPPTTRSLPSSVSGSSDHPSINGPQSLTGTVPVAPGAAPLPPVPTESGISRRKALTMMGASVAFGIGIWEIQHNLRSRPIEIIGPTLEPLRIGVALALSGDRAELEAPLVDLLSFAADELNALGGLLGRKVECLIRDSESSIAGYQREAEELLTTQQVAVLFLGGPRISRQVVQSRAAELDRLVIYPLNFEGLESHPNMLFTGATPQQIDLPAIEWCQRQGMTRFAILGDAQAESPVWQAIVKDAITMRNGTVCIQETLPQISELAINRSLQRIQQAKPDILLTNLVGAANRLFFQVLLSLRGSGPLLPTLGLRLDASTIRNIPSETLAGHYVPAMYLDDLPESVNRSFTSRFRQRLGNYRTISDAMAAAYAGVQFWAKAVADRQSLSARDLRTALSGMRLQLPEGPGIRVDANSPYLWKYFRLIQAGHDRQKQVLENSGKLLPPQPFPTSRPLLEWQQLLEKFLPTPS</sequence>
<dbReference type="InterPro" id="IPR011009">
    <property type="entry name" value="Kinase-like_dom_sf"/>
</dbReference>
<dbReference type="InterPro" id="IPR017441">
    <property type="entry name" value="Protein_kinase_ATP_BS"/>
</dbReference>
<dbReference type="Gene3D" id="3.40.50.2300">
    <property type="match status" value="2"/>
</dbReference>
<dbReference type="Pfam" id="PF00069">
    <property type="entry name" value="Pkinase"/>
    <property type="match status" value="1"/>
</dbReference>
<dbReference type="SUPFAM" id="SSF56112">
    <property type="entry name" value="Protein kinase-like (PK-like)"/>
    <property type="match status" value="1"/>
</dbReference>
<accession>A0A6C2YTA6</accession>
<keyword evidence="1" id="KW-0067">ATP-binding</keyword>
<dbReference type="InterPro" id="IPR028082">
    <property type="entry name" value="Peripla_BP_I"/>
</dbReference>
<dbReference type="GO" id="GO:0005524">
    <property type="term" value="F:ATP binding"/>
    <property type="evidence" value="ECO:0007669"/>
    <property type="project" value="UniProtKB-UniRule"/>
</dbReference>
<evidence type="ECO:0000259" key="3">
    <source>
        <dbReference type="PROSITE" id="PS50011"/>
    </source>
</evidence>
<dbReference type="GO" id="GO:0004672">
    <property type="term" value="F:protein kinase activity"/>
    <property type="evidence" value="ECO:0007669"/>
    <property type="project" value="InterPro"/>
</dbReference>
<feature type="domain" description="Protein kinase" evidence="3">
    <location>
        <begin position="102"/>
        <end position="370"/>
    </location>
</feature>
<keyword evidence="1" id="KW-0547">Nucleotide-binding</keyword>
<protein>
    <recommendedName>
        <fullName evidence="3">Protein kinase domain-containing protein</fullName>
    </recommendedName>
</protein>
<feature type="region of interest" description="Disordered" evidence="2">
    <location>
        <begin position="28"/>
        <end position="49"/>
    </location>
</feature>
<name>A0A6C2YTA6_9BACT</name>
<dbReference type="PANTHER" id="PTHR47628:SF1">
    <property type="entry name" value="ALIPHATIC AMIDASE EXPRESSION-REGULATING PROTEIN"/>
    <property type="match status" value="1"/>
</dbReference>
<evidence type="ECO:0000256" key="1">
    <source>
        <dbReference type="PROSITE-ProRule" id="PRU10141"/>
    </source>
</evidence>
<feature type="binding site" evidence="1">
    <location>
        <position position="131"/>
    </location>
    <ligand>
        <name>ATP</name>
        <dbReference type="ChEBI" id="CHEBI:30616"/>
    </ligand>
</feature>
<dbReference type="InParanoid" id="A0A6C2YTA6"/>
<dbReference type="SMART" id="SM00220">
    <property type="entry name" value="S_TKc"/>
    <property type="match status" value="1"/>
</dbReference>
<feature type="region of interest" description="Disordered" evidence="2">
    <location>
        <begin position="394"/>
        <end position="428"/>
    </location>
</feature>
<proteinExistence type="predicted"/>
<dbReference type="EMBL" id="LR593887">
    <property type="protein sequence ID" value="VTS07258.1"/>
    <property type="molecule type" value="Genomic_DNA"/>
</dbReference>
<dbReference type="Pfam" id="PF13433">
    <property type="entry name" value="Peripla_BP_5"/>
    <property type="match status" value="1"/>
</dbReference>
<dbReference type="SUPFAM" id="SSF53822">
    <property type="entry name" value="Periplasmic binding protein-like I"/>
    <property type="match status" value="1"/>
</dbReference>
<evidence type="ECO:0000313" key="4">
    <source>
        <dbReference type="EMBL" id="VIP04950.1"/>
    </source>
</evidence>
<organism evidence="4">
    <name type="scientific">Tuwongella immobilis</name>
    <dbReference type="NCBI Taxonomy" id="692036"/>
    <lineage>
        <taxon>Bacteria</taxon>
        <taxon>Pseudomonadati</taxon>
        <taxon>Planctomycetota</taxon>
        <taxon>Planctomycetia</taxon>
        <taxon>Gemmatales</taxon>
        <taxon>Gemmataceae</taxon>
        <taxon>Tuwongella</taxon>
    </lineage>
</organism>
<evidence type="ECO:0000313" key="5">
    <source>
        <dbReference type="Proteomes" id="UP000464378"/>
    </source>
</evidence>
<dbReference type="EMBL" id="LR586016">
    <property type="protein sequence ID" value="VIP04950.1"/>
    <property type="molecule type" value="Genomic_DNA"/>
</dbReference>
<reference evidence="4" key="1">
    <citation type="submission" date="2019-04" db="EMBL/GenBank/DDBJ databases">
        <authorList>
            <consortium name="Science for Life Laboratories"/>
        </authorList>
    </citation>
    <scope>NUCLEOTIDE SEQUENCE</scope>
    <source>
        <strain evidence="4">MBLW1</strain>
    </source>
</reference>
<keyword evidence="5" id="KW-1185">Reference proteome</keyword>
<dbReference type="KEGG" id="tim:GMBLW1_42430"/>
<feature type="region of interest" description="Disordered" evidence="2">
    <location>
        <begin position="57"/>
        <end position="76"/>
    </location>
</feature>
<dbReference type="AlphaFoldDB" id="A0A6C2YTA6"/>
<dbReference type="PROSITE" id="PS50011">
    <property type="entry name" value="PROTEIN_KINASE_DOM"/>
    <property type="match status" value="1"/>
</dbReference>
<gene>
    <name evidence="4" type="ORF">GMBLW1_42430</name>
</gene>
<dbReference type="PROSITE" id="PS00107">
    <property type="entry name" value="PROTEIN_KINASE_ATP"/>
    <property type="match status" value="1"/>
</dbReference>
<dbReference type="Gene3D" id="1.10.510.10">
    <property type="entry name" value="Transferase(Phosphotransferase) domain 1"/>
    <property type="match status" value="1"/>
</dbReference>
<dbReference type="PANTHER" id="PTHR47628">
    <property type="match status" value="1"/>
</dbReference>
<dbReference type="Gene3D" id="3.30.200.20">
    <property type="entry name" value="Phosphorylase Kinase, domain 1"/>
    <property type="match status" value="1"/>
</dbReference>
<dbReference type="InterPro" id="IPR000719">
    <property type="entry name" value="Prot_kinase_dom"/>
</dbReference>
<feature type="compositionally biased region" description="Low complexity" evidence="2">
    <location>
        <begin position="399"/>
        <end position="412"/>
    </location>
</feature>
<dbReference type="CDD" id="cd14014">
    <property type="entry name" value="STKc_PknB_like"/>
    <property type="match status" value="1"/>
</dbReference>
<evidence type="ECO:0000256" key="2">
    <source>
        <dbReference type="SAM" id="MobiDB-lite"/>
    </source>
</evidence>
<keyword evidence="4" id="KW-0418">Kinase</keyword>
<keyword evidence="4" id="KW-0808">Transferase</keyword>
<dbReference type="Proteomes" id="UP000464378">
    <property type="component" value="Chromosome"/>
</dbReference>